<dbReference type="Proteomes" id="UP000274429">
    <property type="component" value="Unassembled WGS sequence"/>
</dbReference>
<protein>
    <submittedName>
        <fullName evidence="1 3">Uncharacterized protein</fullName>
    </submittedName>
</protein>
<dbReference type="EMBL" id="UYWX01020305">
    <property type="protein sequence ID" value="VDM30706.1"/>
    <property type="molecule type" value="Genomic_DNA"/>
</dbReference>
<accession>A0A158RE18</accession>
<dbReference type="AlphaFoldDB" id="A0A158RE18"/>
<sequence length="115" mass="13559">MNRLHQCTTQPTEEDNMRESETVRVDGMRWVMEWMHRGVEQRWCIIESPQKLQCCCIVMEDHCWTLERLRGHIFWLHAIDEERSCSKLEAATDPPLAIHGVRLDGVDHSPSPCCW</sequence>
<organism evidence="3">
    <name type="scientific">Hydatigena taeniaeformis</name>
    <name type="common">Feline tapeworm</name>
    <name type="synonym">Taenia taeniaeformis</name>
    <dbReference type="NCBI Taxonomy" id="6205"/>
    <lineage>
        <taxon>Eukaryota</taxon>
        <taxon>Metazoa</taxon>
        <taxon>Spiralia</taxon>
        <taxon>Lophotrochozoa</taxon>
        <taxon>Platyhelminthes</taxon>
        <taxon>Cestoda</taxon>
        <taxon>Eucestoda</taxon>
        <taxon>Cyclophyllidea</taxon>
        <taxon>Taeniidae</taxon>
        <taxon>Hydatigera</taxon>
    </lineage>
</organism>
<name>A0A158RE18_HYDTA</name>
<dbReference type="WBParaSite" id="TTAC_0000650401-mRNA-1">
    <property type="protein sequence ID" value="TTAC_0000650401-mRNA-1"/>
    <property type="gene ID" value="TTAC_0000650401"/>
</dbReference>
<evidence type="ECO:0000313" key="3">
    <source>
        <dbReference type="WBParaSite" id="TTAC_0000650401-mRNA-1"/>
    </source>
</evidence>
<reference evidence="1 2" key="2">
    <citation type="submission" date="2018-11" db="EMBL/GenBank/DDBJ databases">
        <authorList>
            <consortium name="Pathogen Informatics"/>
        </authorList>
    </citation>
    <scope>NUCLEOTIDE SEQUENCE [LARGE SCALE GENOMIC DNA]</scope>
</reference>
<reference evidence="3" key="1">
    <citation type="submission" date="2016-04" db="UniProtKB">
        <authorList>
            <consortium name="WormBaseParasite"/>
        </authorList>
    </citation>
    <scope>IDENTIFICATION</scope>
</reference>
<evidence type="ECO:0000313" key="1">
    <source>
        <dbReference type="EMBL" id="VDM30706.1"/>
    </source>
</evidence>
<proteinExistence type="predicted"/>
<gene>
    <name evidence="1" type="ORF">TTAC_LOCUS6489</name>
</gene>
<evidence type="ECO:0000313" key="2">
    <source>
        <dbReference type="Proteomes" id="UP000274429"/>
    </source>
</evidence>
<keyword evidence="2" id="KW-1185">Reference proteome</keyword>